<feature type="compositionally biased region" description="Basic and acidic residues" evidence="2">
    <location>
        <begin position="1"/>
        <end position="15"/>
    </location>
</feature>
<dbReference type="SUPFAM" id="SSF53300">
    <property type="entry name" value="vWA-like"/>
    <property type="match status" value="1"/>
</dbReference>
<dbReference type="EMBL" id="DF967975">
    <property type="protein sequence ID" value="GAP19648.1"/>
    <property type="molecule type" value="Genomic_DNA"/>
</dbReference>
<feature type="domain" description="VWFA" evidence="3">
    <location>
        <begin position="91"/>
        <end position="272"/>
    </location>
</feature>
<feature type="region of interest" description="Disordered" evidence="2">
    <location>
        <begin position="1"/>
        <end position="32"/>
    </location>
</feature>
<dbReference type="Gene3D" id="3.40.50.410">
    <property type="entry name" value="von Willebrand factor, type A domain"/>
    <property type="match status" value="1"/>
</dbReference>
<dbReference type="InterPro" id="IPR036465">
    <property type="entry name" value="vWFA_dom_sf"/>
</dbReference>
<comment type="similarity">
    <text evidence="1">Belongs to the Mg-chelatase subunits D/I family.</text>
</comment>
<feature type="compositionally biased region" description="Basic residues" evidence="2">
    <location>
        <begin position="16"/>
        <end position="32"/>
    </location>
</feature>
<evidence type="ECO:0000313" key="4">
    <source>
        <dbReference type="EMBL" id="GAP19648.1"/>
    </source>
</evidence>
<dbReference type="CDD" id="cd01451">
    <property type="entry name" value="vWA_Magnesium_chelatase"/>
    <property type="match status" value="1"/>
</dbReference>
<evidence type="ECO:0000259" key="3">
    <source>
        <dbReference type="PROSITE" id="PS50234"/>
    </source>
</evidence>
<dbReference type="PANTHER" id="PTHR35023">
    <property type="entry name" value="CHELATASE-RELATED"/>
    <property type="match status" value="1"/>
</dbReference>
<sequence>MFDPRRLDTPLDKMVRSHAGRRSRTHTERKRGRYVQARPANGDTTDIAFDATIRTAAPFQIRRAEQRQQVAFAIQHADLMKKVRVRRMANLVLFLVDASWSMAVAERMAATKGAILSLLTDAYQRRDRVGLIVFQKDRATLVLPPTNSVQLAQRALRDIPIGGKTPLSAGLQLAHDVLRREKLFHPDVMPLLLVLTDGAGNVSMGHLPPQEESNRVAELIAMEHIHSVVINMEHQAFDQGLAQTLAEHLNAACYSLTELKAENLYYTVRQEMNQANAKADDGR</sequence>
<dbReference type="InterPro" id="IPR002035">
    <property type="entry name" value="VWF_A"/>
</dbReference>
<evidence type="ECO:0000256" key="1">
    <source>
        <dbReference type="ARBA" id="ARBA00005799"/>
    </source>
</evidence>
<dbReference type="RefSeq" id="WP_236690972.1">
    <property type="nucleotide sequence ID" value="NZ_BBXZ01000187.1"/>
</dbReference>
<dbReference type="InterPro" id="IPR041702">
    <property type="entry name" value="BchD/ChlD_VWA"/>
</dbReference>
<protein>
    <submittedName>
        <fullName evidence="4">Mg-chelatase subunit ChlD</fullName>
    </submittedName>
</protein>
<dbReference type="PANTHER" id="PTHR35023:SF1">
    <property type="entry name" value="MG-PROTOPORPHYRIN IX CHELATASE"/>
    <property type="match status" value="1"/>
</dbReference>
<dbReference type="Pfam" id="PF13519">
    <property type="entry name" value="VWA_2"/>
    <property type="match status" value="1"/>
</dbReference>
<dbReference type="InterPro" id="IPR052989">
    <property type="entry name" value="Mg-chelatase_DI-like"/>
</dbReference>
<dbReference type="SMART" id="SM00327">
    <property type="entry name" value="VWA"/>
    <property type="match status" value="1"/>
</dbReference>
<organism evidence="4">
    <name type="scientific">Levilinea saccharolytica</name>
    <dbReference type="NCBI Taxonomy" id="229921"/>
    <lineage>
        <taxon>Bacteria</taxon>
        <taxon>Bacillati</taxon>
        <taxon>Chloroflexota</taxon>
        <taxon>Anaerolineae</taxon>
        <taxon>Anaerolineales</taxon>
        <taxon>Anaerolineaceae</taxon>
        <taxon>Levilinea</taxon>
    </lineage>
</organism>
<gene>
    <name evidence="4" type="ORF">LSAC_03558</name>
</gene>
<dbReference type="PROSITE" id="PS50234">
    <property type="entry name" value="VWFA"/>
    <property type="match status" value="1"/>
</dbReference>
<proteinExistence type="inferred from homology"/>
<name>A0A0M8JR02_9CHLR</name>
<dbReference type="AlphaFoldDB" id="A0A0M8JR02"/>
<evidence type="ECO:0000256" key="2">
    <source>
        <dbReference type="SAM" id="MobiDB-lite"/>
    </source>
</evidence>
<reference evidence="4" key="1">
    <citation type="journal article" date="2015" name="Genome Announc.">
        <title>Draft Genome Sequences of Anaerolinea thermolimosa IMO-1, Bellilinea caldifistulae GOMI-1, Leptolinea tardivitalis YMTK-2, Levilinea saccharolytica KIBI-1, Longilinea arvoryzae KOME-1, Previously Described as Members of the Class Anaerolineae (Chloroflexi).</title>
        <authorList>
            <person name="Matsuura N."/>
            <person name="Tourlousse M.D."/>
            <person name="Ohashi A."/>
            <person name="Hugenholtz P."/>
            <person name="Sekiguchi Y."/>
        </authorList>
    </citation>
    <scope>NUCLEOTIDE SEQUENCE</scope>
    <source>
        <strain evidence="4">KIBI-1</strain>
    </source>
</reference>
<accession>A0A0M8JR02</accession>